<proteinExistence type="predicted"/>
<dbReference type="InterPro" id="IPR023869">
    <property type="entry name" value="tRNA_Adeno_NH3ase_assoc_put"/>
</dbReference>
<organism evidence="1 2">
    <name type="scientific">Tsukamurella soli</name>
    <dbReference type="NCBI Taxonomy" id="644556"/>
    <lineage>
        <taxon>Bacteria</taxon>
        <taxon>Bacillati</taxon>
        <taxon>Actinomycetota</taxon>
        <taxon>Actinomycetes</taxon>
        <taxon>Mycobacteriales</taxon>
        <taxon>Tsukamurellaceae</taxon>
        <taxon>Tsukamurella</taxon>
    </lineage>
</organism>
<dbReference type="Proteomes" id="UP001500635">
    <property type="component" value="Unassembled WGS sequence"/>
</dbReference>
<evidence type="ECO:0000313" key="1">
    <source>
        <dbReference type="EMBL" id="GAA4402182.1"/>
    </source>
</evidence>
<keyword evidence="2" id="KW-1185">Reference proteome</keyword>
<accession>A0ABP8K858</accession>
<sequence>MAAQTPQTDDELGGYAVAVVRDENSWTVTPLDAEVLTSLAAAEAALKDLRVAGASFGILDVDDEFFVIVRTGPAGTSLLISDATAAIAYDLAEDVLDALNVDVPDIDQDELDDIDPWEEGDLSILSDLGLGDQELGAILADLDLYPEEQIARIAERLSFDTQLAAVLDKLGVGQGDDGR</sequence>
<dbReference type="NCBIfam" id="TIGR03941">
    <property type="entry name" value="tRNA_deam_assoc"/>
    <property type="match status" value="1"/>
</dbReference>
<evidence type="ECO:0000313" key="2">
    <source>
        <dbReference type="Proteomes" id="UP001500635"/>
    </source>
</evidence>
<protein>
    <submittedName>
        <fullName evidence="1">tRNA adenosine deaminase-associated protein</fullName>
    </submittedName>
</protein>
<dbReference type="RefSeq" id="WP_344999849.1">
    <property type="nucleotide sequence ID" value="NZ_BAABFR010000094.1"/>
</dbReference>
<gene>
    <name evidence="1" type="ORF">GCM10023147_42480</name>
</gene>
<comment type="caution">
    <text evidence="1">The sequence shown here is derived from an EMBL/GenBank/DDBJ whole genome shotgun (WGS) entry which is preliminary data.</text>
</comment>
<reference evidence="2" key="1">
    <citation type="journal article" date="2019" name="Int. J. Syst. Evol. Microbiol.">
        <title>The Global Catalogue of Microorganisms (GCM) 10K type strain sequencing project: providing services to taxonomists for standard genome sequencing and annotation.</title>
        <authorList>
            <consortium name="The Broad Institute Genomics Platform"/>
            <consortium name="The Broad Institute Genome Sequencing Center for Infectious Disease"/>
            <person name="Wu L."/>
            <person name="Ma J."/>
        </authorList>
    </citation>
    <scope>NUCLEOTIDE SEQUENCE [LARGE SCALE GENOMIC DNA]</scope>
    <source>
        <strain evidence="2">JCM 17688</strain>
    </source>
</reference>
<dbReference type="EMBL" id="BAABFR010000094">
    <property type="protein sequence ID" value="GAA4402182.1"/>
    <property type="molecule type" value="Genomic_DNA"/>
</dbReference>
<name>A0ABP8K858_9ACTN</name>